<feature type="transmembrane region" description="Helical" evidence="2">
    <location>
        <begin position="164"/>
        <end position="184"/>
    </location>
</feature>
<dbReference type="InterPro" id="IPR011990">
    <property type="entry name" value="TPR-like_helical_dom_sf"/>
</dbReference>
<evidence type="ECO:0000313" key="3">
    <source>
        <dbReference type="EMBL" id="MFC5504412.1"/>
    </source>
</evidence>
<evidence type="ECO:0000313" key="4">
    <source>
        <dbReference type="Proteomes" id="UP001596060"/>
    </source>
</evidence>
<feature type="compositionally biased region" description="Basic and acidic residues" evidence="1">
    <location>
        <begin position="130"/>
        <end position="144"/>
    </location>
</feature>
<keyword evidence="2" id="KW-1133">Transmembrane helix</keyword>
<sequence>MDVSGAGSETLDHEPLADIRAGLARILASDAFRAAPQLSAFLAFIVDRAVAGRGGELKGYTIAVEAFGRSPDFDPQSDPIVRVEAGRLRRALAQYYAGEGAADPVRITIPVGAYVPAFERVEPAQTDAGQAHRSESATDDRGDEPPTVAPITERPLERGLAKRWPLAAGLALTAALLSLVAWYGGLLGPRTADRVASVDAPGTALASMDREMPLARLDKPAAAPLETTVLVVSVPDFADAELAAASRRFTNFLVDALSRFDDLLTIKVPAQGQPLPREADYVLEMSAQSVATGTEGFGRLRAVPDGRIIWSASSTRVLRANDEDLPENARRLATRLAEPFGIIHADIRQNRTAGPMSCIYEAIDVRRTMTAAAHLAARNCLQDLVRRDPTFYPAWIQLSLLSVFEQSFGFNQLPDALERAHAAALTAVRLAPSSARAHQALMSTLFKRGAINEGLAAGRAAMGRNPYDPDIMAMLGARYIQLNRPAEGLPLLEKAIALSAGRPASYDFYALLGAHLLGARQVARGHGEFLAGGGNPFALLGRALHAVQTGDAEERSRAIAELCEQFPAFHREPRVWLMKRGFGAEITDRLLADLGVVRH</sequence>
<dbReference type="EMBL" id="JBHSLU010000007">
    <property type="protein sequence ID" value="MFC5504412.1"/>
    <property type="molecule type" value="Genomic_DNA"/>
</dbReference>
<evidence type="ECO:0000256" key="2">
    <source>
        <dbReference type="SAM" id="Phobius"/>
    </source>
</evidence>
<comment type="caution">
    <text evidence="3">The sequence shown here is derived from an EMBL/GenBank/DDBJ whole genome shotgun (WGS) entry which is preliminary data.</text>
</comment>
<feature type="region of interest" description="Disordered" evidence="1">
    <location>
        <begin position="124"/>
        <end position="154"/>
    </location>
</feature>
<evidence type="ECO:0000256" key="1">
    <source>
        <dbReference type="SAM" id="MobiDB-lite"/>
    </source>
</evidence>
<organism evidence="3 4">
    <name type="scientific">Bosea massiliensis</name>
    <dbReference type="NCBI Taxonomy" id="151419"/>
    <lineage>
        <taxon>Bacteria</taxon>
        <taxon>Pseudomonadati</taxon>
        <taxon>Pseudomonadota</taxon>
        <taxon>Alphaproteobacteria</taxon>
        <taxon>Hyphomicrobiales</taxon>
        <taxon>Boseaceae</taxon>
        <taxon>Bosea</taxon>
    </lineage>
</organism>
<proteinExistence type="predicted"/>
<dbReference type="Gene3D" id="1.25.40.10">
    <property type="entry name" value="Tetratricopeptide repeat domain"/>
    <property type="match status" value="1"/>
</dbReference>
<accession>A0ABW0NZ84</accession>
<dbReference type="Proteomes" id="UP001596060">
    <property type="component" value="Unassembled WGS sequence"/>
</dbReference>
<protein>
    <submittedName>
        <fullName evidence="3">Tetratricopeptide repeat protein</fullName>
    </submittedName>
</protein>
<name>A0ABW0NZ84_9HYPH</name>
<reference evidence="4" key="1">
    <citation type="journal article" date="2019" name="Int. J. Syst. Evol. Microbiol.">
        <title>The Global Catalogue of Microorganisms (GCM) 10K type strain sequencing project: providing services to taxonomists for standard genome sequencing and annotation.</title>
        <authorList>
            <consortium name="The Broad Institute Genomics Platform"/>
            <consortium name="The Broad Institute Genome Sequencing Center for Infectious Disease"/>
            <person name="Wu L."/>
            <person name="Ma J."/>
        </authorList>
    </citation>
    <scope>NUCLEOTIDE SEQUENCE [LARGE SCALE GENOMIC DNA]</scope>
    <source>
        <strain evidence="4">CCUG 43117</strain>
    </source>
</reference>
<keyword evidence="2" id="KW-0812">Transmembrane</keyword>
<keyword evidence="4" id="KW-1185">Reference proteome</keyword>
<gene>
    <name evidence="3" type="ORF">ACFPN9_03985</name>
</gene>
<dbReference type="RefSeq" id="WP_066720952.1">
    <property type="nucleotide sequence ID" value="NZ_JBHSLU010000007.1"/>
</dbReference>
<dbReference type="SUPFAM" id="SSF48452">
    <property type="entry name" value="TPR-like"/>
    <property type="match status" value="1"/>
</dbReference>
<keyword evidence="2" id="KW-0472">Membrane</keyword>